<accession>A0ABP1DDI9</accession>
<name>A0ABP1DDI9_9APHY</name>
<sequence length="168" mass="16837">MGVSDASSSEGSSLLGDRSGGAPVVAGAWSARPSSTPAMVAVGSPQPLPPPVVDTMSLARASSLFGLLRGFHGAPHPDRLLSTTGTCSFSLPLPVSFSASRQPEGLPHPPVFVAGNGSPQPADVPHPDAEPHPESFSGGTPQPKSISGGAPQPPESLLAEVPPAKRMG</sequence>
<organism evidence="2 3">
    <name type="scientific">Somion occarium</name>
    <dbReference type="NCBI Taxonomy" id="3059160"/>
    <lineage>
        <taxon>Eukaryota</taxon>
        <taxon>Fungi</taxon>
        <taxon>Dikarya</taxon>
        <taxon>Basidiomycota</taxon>
        <taxon>Agaricomycotina</taxon>
        <taxon>Agaricomycetes</taxon>
        <taxon>Polyporales</taxon>
        <taxon>Cerrenaceae</taxon>
        <taxon>Somion</taxon>
    </lineage>
</organism>
<evidence type="ECO:0000256" key="1">
    <source>
        <dbReference type="SAM" id="MobiDB-lite"/>
    </source>
</evidence>
<feature type="region of interest" description="Disordered" evidence="1">
    <location>
        <begin position="1"/>
        <end position="29"/>
    </location>
</feature>
<proteinExistence type="predicted"/>
<feature type="compositionally biased region" description="Low complexity" evidence="1">
    <location>
        <begin position="1"/>
        <end position="22"/>
    </location>
</feature>
<evidence type="ECO:0000313" key="2">
    <source>
        <dbReference type="EMBL" id="CAL1705202.1"/>
    </source>
</evidence>
<dbReference type="Proteomes" id="UP001497453">
    <property type="component" value="Chromosome 3"/>
</dbReference>
<reference evidence="3" key="1">
    <citation type="submission" date="2024-04" db="EMBL/GenBank/DDBJ databases">
        <authorList>
            <person name="Shaw F."/>
            <person name="Minotto A."/>
        </authorList>
    </citation>
    <scope>NUCLEOTIDE SEQUENCE [LARGE SCALE GENOMIC DNA]</scope>
</reference>
<dbReference type="EMBL" id="OZ037946">
    <property type="protein sequence ID" value="CAL1705202.1"/>
    <property type="molecule type" value="Genomic_DNA"/>
</dbReference>
<gene>
    <name evidence="2" type="ORF">GFSPODELE1_LOCUS5322</name>
</gene>
<feature type="region of interest" description="Disordered" evidence="1">
    <location>
        <begin position="99"/>
        <end position="168"/>
    </location>
</feature>
<protein>
    <submittedName>
        <fullName evidence="2">Uncharacterized protein</fullName>
    </submittedName>
</protein>
<evidence type="ECO:0000313" key="3">
    <source>
        <dbReference type="Proteomes" id="UP001497453"/>
    </source>
</evidence>
<keyword evidence="3" id="KW-1185">Reference proteome</keyword>